<reference evidence="1" key="1">
    <citation type="submission" date="2017-07" db="EMBL/GenBank/DDBJ databases">
        <authorList>
            <person name="Mikheyev A."/>
            <person name="Grau M."/>
        </authorList>
    </citation>
    <scope>NUCLEOTIDE SEQUENCE</scope>
    <source>
        <tissue evidence="1">Venom_gland</tissue>
    </source>
</reference>
<protein>
    <submittedName>
        <fullName evidence="1">Uncharacterized protein</fullName>
    </submittedName>
</protein>
<name>A0A2D4N151_9SAUR</name>
<proteinExistence type="predicted"/>
<accession>A0A2D4N151</accession>
<evidence type="ECO:0000313" key="1">
    <source>
        <dbReference type="EMBL" id="LAB39412.1"/>
    </source>
</evidence>
<organism evidence="1">
    <name type="scientific">Micrurus spixii</name>
    <name type="common">Amazon coral snake</name>
    <dbReference type="NCBI Taxonomy" id="129469"/>
    <lineage>
        <taxon>Eukaryota</taxon>
        <taxon>Metazoa</taxon>
        <taxon>Chordata</taxon>
        <taxon>Craniata</taxon>
        <taxon>Vertebrata</taxon>
        <taxon>Euteleostomi</taxon>
        <taxon>Lepidosauria</taxon>
        <taxon>Squamata</taxon>
        <taxon>Bifurcata</taxon>
        <taxon>Unidentata</taxon>
        <taxon>Episquamata</taxon>
        <taxon>Toxicofera</taxon>
        <taxon>Serpentes</taxon>
        <taxon>Colubroidea</taxon>
        <taxon>Elapidae</taxon>
        <taxon>Elapinae</taxon>
        <taxon>Micrurus</taxon>
    </lineage>
</organism>
<dbReference type="AlphaFoldDB" id="A0A2D4N151"/>
<sequence length="109" mass="12030">MPWKLCLRAWKMWRSGWDTTGFSSIQVKLNGSDILDLLVGSPSIFGSVPKGGGFSWTHSSCLRRSQPWLTGPLHSLKVVISCTHPCTRDVAAHGHSCSFYLQIGLLQCV</sequence>
<dbReference type="EMBL" id="IACM01136967">
    <property type="protein sequence ID" value="LAB39412.1"/>
    <property type="molecule type" value="Transcribed_RNA"/>
</dbReference>
<reference evidence="1" key="2">
    <citation type="submission" date="2017-11" db="EMBL/GenBank/DDBJ databases">
        <title>Coralsnake Venomics: Analyses of Venom Gland Transcriptomes and Proteomes of Six Brazilian Taxa.</title>
        <authorList>
            <person name="Aird S.D."/>
            <person name="Jorge da Silva N."/>
            <person name="Qiu L."/>
            <person name="Villar-Briones A."/>
            <person name="Aparecida-Saddi V."/>
            <person name="Campos-Telles M.P."/>
            <person name="Grau M."/>
            <person name="Mikheyev A.S."/>
        </authorList>
    </citation>
    <scope>NUCLEOTIDE SEQUENCE</scope>
    <source>
        <tissue evidence="1">Venom_gland</tissue>
    </source>
</reference>